<keyword evidence="2" id="KW-1185">Reference proteome</keyword>
<name>A0AAD6USY4_9AGAR</name>
<organism evidence="1 2">
    <name type="scientific">Mycena pura</name>
    <dbReference type="NCBI Taxonomy" id="153505"/>
    <lineage>
        <taxon>Eukaryota</taxon>
        <taxon>Fungi</taxon>
        <taxon>Dikarya</taxon>
        <taxon>Basidiomycota</taxon>
        <taxon>Agaricomycotina</taxon>
        <taxon>Agaricomycetes</taxon>
        <taxon>Agaricomycetidae</taxon>
        <taxon>Agaricales</taxon>
        <taxon>Marasmiineae</taxon>
        <taxon>Mycenaceae</taxon>
        <taxon>Mycena</taxon>
    </lineage>
</organism>
<gene>
    <name evidence="1" type="ORF">GGX14DRAFT_407026</name>
</gene>
<dbReference type="EMBL" id="JARJCW010000130">
    <property type="protein sequence ID" value="KAJ7191646.1"/>
    <property type="molecule type" value="Genomic_DNA"/>
</dbReference>
<evidence type="ECO:0000313" key="2">
    <source>
        <dbReference type="Proteomes" id="UP001219525"/>
    </source>
</evidence>
<accession>A0AAD6USY4</accession>
<sequence>MAATDLARRQLNANDYADAIACLDDITTIYTDPNLTRIRSKLMRDDDSGGAFSDDIIRALEVRGIADAVAKRFRSTPHHSHATNETLETCCSVAQHQSNQSNTEFNTNDVPLAQVRGIQPKYMTVAIQTVLSNRTGSEILKCLVIQPK</sequence>
<dbReference type="Proteomes" id="UP001219525">
    <property type="component" value="Unassembled WGS sequence"/>
</dbReference>
<protein>
    <submittedName>
        <fullName evidence="1">Uncharacterized protein</fullName>
    </submittedName>
</protein>
<dbReference type="AlphaFoldDB" id="A0AAD6USY4"/>
<evidence type="ECO:0000313" key="1">
    <source>
        <dbReference type="EMBL" id="KAJ7191646.1"/>
    </source>
</evidence>
<comment type="caution">
    <text evidence="1">The sequence shown here is derived from an EMBL/GenBank/DDBJ whole genome shotgun (WGS) entry which is preliminary data.</text>
</comment>
<reference evidence="1" key="1">
    <citation type="submission" date="2023-03" db="EMBL/GenBank/DDBJ databases">
        <title>Massive genome expansion in bonnet fungi (Mycena s.s.) driven by repeated elements and novel gene families across ecological guilds.</title>
        <authorList>
            <consortium name="Lawrence Berkeley National Laboratory"/>
            <person name="Harder C.B."/>
            <person name="Miyauchi S."/>
            <person name="Viragh M."/>
            <person name="Kuo A."/>
            <person name="Thoen E."/>
            <person name="Andreopoulos B."/>
            <person name="Lu D."/>
            <person name="Skrede I."/>
            <person name="Drula E."/>
            <person name="Henrissat B."/>
            <person name="Morin E."/>
            <person name="Kohler A."/>
            <person name="Barry K."/>
            <person name="LaButti K."/>
            <person name="Morin E."/>
            <person name="Salamov A."/>
            <person name="Lipzen A."/>
            <person name="Mereny Z."/>
            <person name="Hegedus B."/>
            <person name="Baldrian P."/>
            <person name="Stursova M."/>
            <person name="Weitz H."/>
            <person name="Taylor A."/>
            <person name="Grigoriev I.V."/>
            <person name="Nagy L.G."/>
            <person name="Martin F."/>
            <person name="Kauserud H."/>
        </authorList>
    </citation>
    <scope>NUCLEOTIDE SEQUENCE</scope>
    <source>
        <strain evidence="1">9144</strain>
    </source>
</reference>
<proteinExistence type="predicted"/>